<evidence type="ECO:0000313" key="7">
    <source>
        <dbReference type="Proteomes" id="UP000887567"/>
    </source>
</evidence>
<dbReference type="KEGG" id="epa:110247922"/>
<evidence type="ECO:0000259" key="4">
    <source>
        <dbReference type="PROSITE" id="PS50003"/>
    </source>
</evidence>
<dbReference type="OMA" id="EPNKRWK"/>
<dbReference type="PANTHER" id="PTHR12092:SF16">
    <property type="entry name" value="PH DOMAIN-CONTAINING PROTEIN"/>
    <property type="match status" value="1"/>
</dbReference>
<protein>
    <recommendedName>
        <fullName evidence="8">Pleckstrin</fullName>
    </recommendedName>
</protein>
<dbReference type="InterPro" id="IPR036390">
    <property type="entry name" value="WH_DNA-bd_sf"/>
</dbReference>
<dbReference type="InterPro" id="IPR037370">
    <property type="entry name" value="Pleckstrin"/>
</dbReference>
<dbReference type="SMART" id="SM00049">
    <property type="entry name" value="DEP"/>
    <property type="match status" value="2"/>
</dbReference>
<dbReference type="EnsemblMetazoa" id="XM_028661814.1">
    <property type="protein sequence ID" value="XP_028517615.1"/>
    <property type="gene ID" value="LOC110247922"/>
</dbReference>
<dbReference type="Pfam" id="PF00610">
    <property type="entry name" value="DEP"/>
    <property type="match status" value="1"/>
</dbReference>
<dbReference type="OrthoDB" id="185175at2759"/>
<evidence type="ECO:0000256" key="2">
    <source>
        <dbReference type="ARBA" id="ARBA00022737"/>
    </source>
</evidence>
<proteinExistence type="predicted"/>
<keyword evidence="7" id="KW-1185">Reference proteome</keyword>
<dbReference type="Pfam" id="PF00169">
    <property type="entry name" value="PH"/>
    <property type="match status" value="2"/>
</dbReference>
<dbReference type="Gene3D" id="1.10.10.10">
    <property type="entry name" value="Winged helix-like DNA-binding domain superfamily/Winged helix DNA-binding domain"/>
    <property type="match status" value="2"/>
</dbReference>
<organism evidence="6 7">
    <name type="scientific">Exaiptasia diaphana</name>
    <name type="common">Tropical sea anemone</name>
    <name type="synonym">Aiptasia pulchella</name>
    <dbReference type="NCBI Taxonomy" id="2652724"/>
    <lineage>
        <taxon>Eukaryota</taxon>
        <taxon>Metazoa</taxon>
        <taxon>Cnidaria</taxon>
        <taxon>Anthozoa</taxon>
        <taxon>Hexacorallia</taxon>
        <taxon>Actiniaria</taxon>
        <taxon>Aiptasiidae</taxon>
        <taxon>Exaiptasia</taxon>
    </lineage>
</organism>
<dbReference type="SUPFAM" id="SSF50729">
    <property type="entry name" value="PH domain-like"/>
    <property type="match status" value="2"/>
</dbReference>
<name>A0A913YQ43_EXADI</name>
<evidence type="ECO:0000256" key="3">
    <source>
        <dbReference type="ARBA" id="ARBA00022990"/>
    </source>
</evidence>
<feature type="domain" description="PH" evidence="4">
    <location>
        <begin position="7"/>
        <end position="104"/>
    </location>
</feature>
<evidence type="ECO:0008006" key="8">
    <source>
        <dbReference type="Google" id="ProtNLM"/>
    </source>
</evidence>
<keyword evidence="3" id="KW-0007">Acetylation</keyword>
<dbReference type="PANTHER" id="PTHR12092">
    <property type="entry name" value="PLECKSTRIN"/>
    <property type="match status" value="1"/>
</dbReference>
<reference evidence="6" key="1">
    <citation type="submission" date="2022-11" db="UniProtKB">
        <authorList>
            <consortium name="EnsemblMetazoa"/>
        </authorList>
    </citation>
    <scope>IDENTIFICATION</scope>
</reference>
<keyword evidence="2" id="KW-0677">Repeat</keyword>
<dbReference type="PROSITE" id="PS50186">
    <property type="entry name" value="DEP"/>
    <property type="match status" value="2"/>
</dbReference>
<evidence type="ECO:0000259" key="5">
    <source>
        <dbReference type="PROSITE" id="PS50186"/>
    </source>
</evidence>
<evidence type="ECO:0000256" key="1">
    <source>
        <dbReference type="ARBA" id="ARBA00022553"/>
    </source>
</evidence>
<dbReference type="FunFam" id="2.30.29.30:FF:000286">
    <property type="entry name" value="PH-protein kinase domain containing protein"/>
    <property type="match status" value="1"/>
</dbReference>
<dbReference type="SMART" id="SM00233">
    <property type="entry name" value="PH"/>
    <property type="match status" value="2"/>
</dbReference>
<feature type="domain" description="DEP" evidence="5">
    <location>
        <begin position="148"/>
        <end position="204"/>
    </location>
</feature>
<dbReference type="InterPro" id="IPR000591">
    <property type="entry name" value="DEP_dom"/>
</dbReference>
<dbReference type="RefSeq" id="XP_028517615.1">
    <property type="nucleotide sequence ID" value="XM_028661814.1"/>
</dbReference>
<dbReference type="PROSITE" id="PS50003">
    <property type="entry name" value="PH_DOMAIN"/>
    <property type="match status" value="2"/>
</dbReference>
<feature type="domain" description="PH" evidence="4">
    <location>
        <begin position="340"/>
        <end position="450"/>
    </location>
</feature>
<dbReference type="InterPro" id="IPR001849">
    <property type="entry name" value="PH_domain"/>
</dbReference>
<feature type="domain" description="DEP" evidence="5">
    <location>
        <begin position="214"/>
        <end position="304"/>
    </location>
</feature>
<dbReference type="GO" id="GO:0030036">
    <property type="term" value="P:actin cytoskeleton organization"/>
    <property type="evidence" value="ECO:0007669"/>
    <property type="project" value="TreeGrafter"/>
</dbReference>
<evidence type="ECO:0000313" key="6">
    <source>
        <dbReference type="EnsemblMetazoa" id="XP_028517615.1"/>
    </source>
</evidence>
<dbReference type="InterPro" id="IPR011993">
    <property type="entry name" value="PH-like_dom_sf"/>
</dbReference>
<dbReference type="Gene3D" id="2.30.29.30">
    <property type="entry name" value="Pleckstrin-homology domain (PH domain)/Phosphotyrosine-binding domain (PTB)"/>
    <property type="match status" value="2"/>
</dbReference>
<sequence length="455" mass="52662">MDSLSRVKRKEGYLVKKGHVRHNWKTRWFVLYDERLSYYKKKGDKEPVGYVLLQGCFLVSPCTEYTKKESVFRLTSKEGIEYLIQAVNNEERDIWSSAIAECIRKLEARDRKLKATADSKRLSQVHKRESYKESISKIRDIIDAMQDPNAGVPLDNHYCKPENRTHKLCFTGIQIVDWLLKWSFIEDRDEGVGLCNILLEEADILDIIDAMQDPNAGVPLDNHYCKPENRTHKLCFTGIQIVDWLLKWSFIEDRDEGVGLCNILLEEAHIQPVGMTSKNSFRRNRKDSRQMFIDETDALYRFSALRFSSTQDVLDFDSSDESSDSDEEPVKIPGGVIKGTIVKQGFLEKKGHLRHNWKTRKFILCRDPPTLYYCKPSKGDLPVGQLKLEKCEVKSVKKDDDCVTDPGLDPQQTQKYAMMLRTRKGVKYILRAGSEMDQLEWIESLQSVCDEPNND</sequence>
<keyword evidence="1" id="KW-0597">Phosphoprotein</keyword>
<dbReference type="SUPFAM" id="SSF46785">
    <property type="entry name" value="Winged helix' DNA-binding domain"/>
    <property type="match status" value="2"/>
</dbReference>
<dbReference type="CDD" id="cd04371">
    <property type="entry name" value="DEP"/>
    <property type="match status" value="1"/>
</dbReference>
<dbReference type="Proteomes" id="UP000887567">
    <property type="component" value="Unplaced"/>
</dbReference>
<dbReference type="GeneID" id="110247922"/>
<dbReference type="GO" id="GO:0005886">
    <property type="term" value="C:plasma membrane"/>
    <property type="evidence" value="ECO:0007669"/>
    <property type="project" value="TreeGrafter"/>
</dbReference>
<dbReference type="AlphaFoldDB" id="A0A913YQ43"/>
<accession>A0A913YQ43</accession>
<dbReference type="GO" id="GO:0035556">
    <property type="term" value="P:intracellular signal transduction"/>
    <property type="evidence" value="ECO:0007669"/>
    <property type="project" value="InterPro"/>
</dbReference>
<dbReference type="InterPro" id="IPR036388">
    <property type="entry name" value="WH-like_DNA-bd_sf"/>
</dbReference>